<dbReference type="InterPro" id="IPR036390">
    <property type="entry name" value="WH_DNA-bd_sf"/>
</dbReference>
<dbReference type="Pfam" id="PF00392">
    <property type="entry name" value="GntR"/>
    <property type="match status" value="1"/>
</dbReference>
<dbReference type="SUPFAM" id="SSF48008">
    <property type="entry name" value="GntR ligand-binding domain-like"/>
    <property type="match status" value="1"/>
</dbReference>
<evidence type="ECO:0000259" key="5">
    <source>
        <dbReference type="PROSITE" id="PS50949"/>
    </source>
</evidence>
<dbReference type="OrthoDB" id="7989071at2"/>
<keyword evidence="3" id="KW-0804">Transcription</keyword>
<dbReference type="GO" id="GO:0003700">
    <property type="term" value="F:DNA-binding transcription factor activity"/>
    <property type="evidence" value="ECO:0007669"/>
    <property type="project" value="InterPro"/>
</dbReference>
<reference evidence="6 7" key="1">
    <citation type="submission" date="2019-05" db="EMBL/GenBank/DDBJ databases">
        <title>Draft genome sequence of Actinomadura geliboluensis A8036.</title>
        <authorList>
            <person name="Saricaoglu S."/>
            <person name="Isik K."/>
        </authorList>
    </citation>
    <scope>NUCLEOTIDE SEQUENCE [LARGE SCALE GENOMIC DNA]</scope>
    <source>
        <strain evidence="6 7">A8036</strain>
    </source>
</reference>
<evidence type="ECO:0000256" key="1">
    <source>
        <dbReference type="ARBA" id="ARBA00023015"/>
    </source>
</evidence>
<protein>
    <submittedName>
        <fullName evidence="6">FadR family transcriptional regulator</fullName>
    </submittedName>
</protein>
<dbReference type="InterPro" id="IPR036388">
    <property type="entry name" value="WH-like_DNA-bd_sf"/>
</dbReference>
<dbReference type="PANTHER" id="PTHR43537">
    <property type="entry name" value="TRANSCRIPTIONAL REGULATOR, GNTR FAMILY"/>
    <property type="match status" value="1"/>
</dbReference>
<dbReference type="PROSITE" id="PS50949">
    <property type="entry name" value="HTH_GNTR"/>
    <property type="match status" value="1"/>
</dbReference>
<dbReference type="InterPro" id="IPR000524">
    <property type="entry name" value="Tscrpt_reg_HTH_GntR"/>
</dbReference>
<dbReference type="CDD" id="cd07377">
    <property type="entry name" value="WHTH_GntR"/>
    <property type="match status" value="1"/>
</dbReference>
<gene>
    <name evidence="6" type="ORF">ETD96_43690</name>
</gene>
<dbReference type="AlphaFoldDB" id="A0A5S4FR17"/>
<dbReference type="EMBL" id="VCKZ01000708">
    <property type="protein sequence ID" value="TMR22864.1"/>
    <property type="molecule type" value="Genomic_DNA"/>
</dbReference>
<feature type="region of interest" description="Disordered" evidence="4">
    <location>
        <begin position="136"/>
        <end position="156"/>
    </location>
</feature>
<dbReference type="PRINTS" id="PR00035">
    <property type="entry name" value="HTHGNTR"/>
</dbReference>
<dbReference type="SMART" id="SM00345">
    <property type="entry name" value="HTH_GNTR"/>
    <property type="match status" value="1"/>
</dbReference>
<feature type="domain" description="HTH gntR-type" evidence="5">
    <location>
        <begin position="8"/>
        <end position="76"/>
    </location>
</feature>
<keyword evidence="2" id="KW-0238">DNA-binding</keyword>
<dbReference type="InterPro" id="IPR011711">
    <property type="entry name" value="GntR_C"/>
</dbReference>
<evidence type="ECO:0000256" key="3">
    <source>
        <dbReference type="ARBA" id="ARBA00023163"/>
    </source>
</evidence>
<dbReference type="SMART" id="SM00895">
    <property type="entry name" value="FCD"/>
    <property type="match status" value="1"/>
</dbReference>
<comment type="caution">
    <text evidence="6">The sequence shown here is derived from an EMBL/GenBank/DDBJ whole genome shotgun (WGS) entry which is preliminary data.</text>
</comment>
<dbReference type="InterPro" id="IPR008920">
    <property type="entry name" value="TF_FadR/GntR_C"/>
</dbReference>
<proteinExistence type="predicted"/>
<sequence length="248" mass="26762">MAQDVARPSLADALTARMLELIRADGLRPGDRLPSARELSQRFAVTTPTLREALRRLEATGAVQLRHGSGIYVGADLERVVIPNPNVGELEAGRLLQLLDARLLIEPPLAGRAARLAGPADVELLRAILDQAGADLRGGEPAGRDATAQHGSPASDAEARLHKANMSFHSEVAGLAGNSVLCEVIDSLLTVHASEQREIQRIFDDRVRDFEEHTTILAAIEAGAERDAEALMRSHLTDIKHVIEQRLA</sequence>
<name>A0A5S4FR17_9ACTN</name>
<evidence type="ECO:0000313" key="6">
    <source>
        <dbReference type="EMBL" id="TMR22864.1"/>
    </source>
</evidence>
<keyword evidence="7" id="KW-1185">Reference proteome</keyword>
<keyword evidence="1" id="KW-0805">Transcription regulation</keyword>
<dbReference type="Gene3D" id="1.20.120.530">
    <property type="entry name" value="GntR ligand-binding domain-like"/>
    <property type="match status" value="1"/>
</dbReference>
<dbReference type="Gene3D" id="1.10.10.10">
    <property type="entry name" value="Winged helix-like DNA-binding domain superfamily/Winged helix DNA-binding domain"/>
    <property type="match status" value="1"/>
</dbReference>
<dbReference type="RefSeq" id="WP_138642339.1">
    <property type="nucleotide sequence ID" value="NZ_VCKZ01000708.1"/>
</dbReference>
<evidence type="ECO:0000256" key="4">
    <source>
        <dbReference type="SAM" id="MobiDB-lite"/>
    </source>
</evidence>
<evidence type="ECO:0000256" key="2">
    <source>
        <dbReference type="ARBA" id="ARBA00023125"/>
    </source>
</evidence>
<dbReference type="GO" id="GO:0003677">
    <property type="term" value="F:DNA binding"/>
    <property type="evidence" value="ECO:0007669"/>
    <property type="project" value="UniProtKB-KW"/>
</dbReference>
<evidence type="ECO:0000313" key="7">
    <source>
        <dbReference type="Proteomes" id="UP000305238"/>
    </source>
</evidence>
<dbReference type="Pfam" id="PF07729">
    <property type="entry name" value="FCD"/>
    <property type="match status" value="1"/>
</dbReference>
<organism evidence="6 7">
    <name type="scientific">Actinomadura geliboluensis</name>
    <dbReference type="NCBI Taxonomy" id="882440"/>
    <lineage>
        <taxon>Bacteria</taxon>
        <taxon>Bacillati</taxon>
        <taxon>Actinomycetota</taxon>
        <taxon>Actinomycetes</taxon>
        <taxon>Streptosporangiales</taxon>
        <taxon>Thermomonosporaceae</taxon>
        <taxon>Actinomadura</taxon>
    </lineage>
</organism>
<dbReference type="PANTHER" id="PTHR43537:SF5">
    <property type="entry name" value="UXU OPERON TRANSCRIPTIONAL REGULATOR"/>
    <property type="match status" value="1"/>
</dbReference>
<dbReference type="Proteomes" id="UP000305238">
    <property type="component" value="Unassembled WGS sequence"/>
</dbReference>
<accession>A0A5S4FR17</accession>
<dbReference type="SUPFAM" id="SSF46785">
    <property type="entry name" value="Winged helix' DNA-binding domain"/>
    <property type="match status" value="1"/>
</dbReference>